<gene>
    <name evidence="6" type="ORF">C5U48_06715</name>
</gene>
<evidence type="ECO:0000256" key="5">
    <source>
        <dbReference type="SAM" id="Phobius"/>
    </source>
</evidence>
<dbReference type="AlphaFoldDB" id="A0A9X7IPI1"/>
<feature type="transmembrane region" description="Helical" evidence="5">
    <location>
        <begin position="12"/>
        <end position="37"/>
    </location>
</feature>
<keyword evidence="3 5" id="KW-1133">Transmembrane helix</keyword>
<feature type="transmembrane region" description="Helical" evidence="5">
    <location>
        <begin position="49"/>
        <end position="70"/>
    </location>
</feature>
<dbReference type="Gene3D" id="1.20.120.1630">
    <property type="match status" value="1"/>
</dbReference>
<sequence length="186" mass="20062">MSKRPLWANHLISVLIAPATMTLFIPAAILAFTGAALPDPATATGLLRILGGVALIGIGLWFLIWTVWLFDRVGEGALAVGTPVNLVVRGPYRHVRNPMMTAVFCLQLGAAALAASPWLLGWFAVFCAAVLIAIPLVEEPHLVKRFGAEYQAYRRHVPRWIPRASAWVPDRQHGIASSGVVKGVKG</sequence>
<reference evidence="6 7" key="1">
    <citation type="submission" date="2018-02" db="EMBL/GenBank/DDBJ databases">
        <title>Draft genome sequence of Mycobacterium virginiense isolated from mud of a swine farm in Japan.</title>
        <authorList>
            <person name="Ohya K."/>
        </authorList>
    </citation>
    <scope>NUCLEOTIDE SEQUENCE [LARGE SCALE GENOMIC DNA]</scope>
    <source>
        <strain evidence="6 7">GF75</strain>
    </source>
</reference>
<keyword evidence="7" id="KW-1185">Reference proteome</keyword>
<evidence type="ECO:0000313" key="6">
    <source>
        <dbReference type="EMBL" id="PQM53082.1"/>
    </source>
</evidence>
<organism evidence="6 7">
    <name type="scientific">Mycolicibacter virginiensis</name>
    <dbReference type="NCBI Taxonomy" id="1795032"/>
    <lineage>
        <taxon>Bacteria</taxon>
        <taxon>Bacillati</taxon>
        <taxon>Actinomycetota</taxon>
        <taxon>Actinomycetes</taxon>
        <taxon>Mycobacteriales</taxon>
        <taxon>Mycobacteriaceae</taxon>
        <taxon>Mycolicibacter</taxon>
    </lineage>
</organism>
<accession>A0A9X7IPI1</accession>
<evidence type="ECO:0000256" key="4">
    <source>
        <dbReference type="ARBA" id="ARBA00023136"/>
    </source>
</evidence>
<evidence type="ECO:0000256" key="2">
    <source>
        <dbReference type="ARBA" id="ARBA00022692"/>
    </source>
</evidence>
<evidence type="ECO:0000313" key="7">
    <source>
        <dbReference type="Proteomes" id="UP000237911"/>
    </source>
</evidence>
<comment type="subcellular location">
    <subcellularLocation>
        <location evidence="1">Endomembrane system</location>
        <topology evidence="1">Multi-pass membrane protein</topology>
    </subcellularLocation>
</comment>
<keyword evidence="2 5" id="KW-0812">Transmembrane</keyword>
<comment type="caution">
    <text evidence="6">The sequence shown here is derived from an EMBL/GenBank/DDBJ whole genome shotgun (WGS) entry which is preliminary data.</text>
</comment>
<dbReference type="EMBL" id="PUEV01000018">
    <property type="protein sequence ID" value="PQM53082.1"/>
    <property type="molecule type" value="Genomic_DNA"/>
</dbReference>
<dbReference type="InterPro" id="IPR007318">
    <property type="entry name" value="Phopholipid_MeTrfase"/>
</dbReference>
<evidence type="ECO:0000256" key="1">
    <source>
        <dbReference type="ARBA" id="ARBA00004127"/>
    </source>
</evidence>
<dbReference type="Proteomes" id="UP000237911">
    <property type="component" value="Unassembled WGS sequence"/>
</dbReference>
<dbReference type="RefSeq" id="WP_065152143.1">
    <property type="nucleotide sequence ID" value="NZ_PUEV01000018.1"/>
</dbReference>
<evidence type="ECO:0000256" key="3">
    <source>
        <dbReference type="ARBA" id="ARBA00022989"/>
    </source>
</evidence>
<feature type="transmembrane region" description="Helical" evidence="5">
    <location>
        <begin position="119"/>
        <end position="137"/>
    </location>
</feature>
<keyword evidence="4 5" id="KW-0472">Membrane</keyword>
<name>A0A9X7IPI1_9MYCO</name>
<proteinExistence type="predicted"/>
<dbReference type="Pfam" id="PF04191">
    <property type="entry name" value="PEMT"/>
    <property type="match status" value="1"/>
</dbReference>
<dbReference type="GO" id="GO:0012505">
    <property type="term" value="C:endomembrane system"/>
    <property type="evidence" value="ECO:0007669"/>
    <property type="project" value="UniProtKB-SubCell"/>
</dbReference>
<protein>
    <submittedName>
        <fullName evidence="6">Isoprenylcysteine carboxylmethyltransferase family protein</fullName>
    </submittedName>
</protein>